<dbReference type="PANTHER" id="PTHR10424:SF81">
    <property type="entry name" value="ERVV2 PROTEIN"/>
    <property type="match status" value="1"/>
</dbReference>
<evidence type="ECO:0000313" key="15">
    <source>
        <dbReference type="EMBL" id="NXL91595.1"/>
    </source>
</evidence>
<keyword evidence="9 14" id="KW-0472">Membrane</keyword>
<accession>A0A7L0WJ67</accession>
<keyword evidence="5" id="KW-0945">Host-virus interaction</keyword>
<feature type="non-terminal residue" evidence="15">
    <location>
        <position position="1"/>
    </location>
</feature>
<keyword evidence="11" id="KW-1015">Disulfide bond</keyword>
<keyword evidence="16" id="KW-1185">Reference proteome</keyword>
<feature type="non-terminal residue" evidence="15">
    <location>
        <position position="100"/>
    </location>
</feature>
<sequence length="100" mass="11745">LAEVRKGLEKRRKERESQQNCFESWFKQSPWLTTLLSAIAGPLLLILLTLTFGPCILNKFMDFVKSRIDTIQLMMLRQQYIVLNKESDNQSELELENIQN</sequence>
<evidence type="ECO:0000256" key="14">
    <source>
        <dbReference type="SAM" id="Phobius"/>
    </source>
</evidence>
<keyword evidence="10" id="KW-0564">Palmitate</keyword>
<evidence type="ECO:0000256" key="7">
    <source>
        <dbReference type="ARBA" id="ARBA00022870"/>
    </source>
</evidence>
<evidence type="ECO:0000256" key="9">
    <source>
        <dbReference type="ARBA" id="ARBA00023136"/>
    </source>
</evidence>
<keyword evidence="8 14" id="KW-1133">Transmembrane helix</keyword>
<evidence type="ECO:0000256" key="1">
    <source>
        <dbReference type="ARBA" id="ARBA00004402"/>
    </source>
</evidence>
<keyword evidence="12" id="KW-0325">Glycoprotein</keyword>
<comment type="caution">
    <text evidence="15">The sequence shown here is derived from an EMBL/GenBank/DDBJ whole genome shotgun (WGS) entry which is preliminary data.</text>
</comment>
<dbReference type="OrthoDB" id="9633697at2759"/>
<evidence type="ECO:0000256" key="11">
    <source>
        <dbReference type="ARBA" id="ARBA00023157"/>
    </source>
</evidence>
<dbReference type="InterPro" id="IPR018154">
    <property type="entry name" value="TLV/ENV_coat_polyprotein"/>
</dbReference>
<comment type="subcellular location">
    <subcellularLocation>
        <location evidence="1">Host cell membrane</location>
        <topology evidence="1">Single-pass type I membrane protein</topology>
    </subcellularLocation>
    <subcellularLocation>
        <location evidence="2">Host endomembrane system</location>
        <topology evidence="2">Peripheral membrane protein</topology>
    </subcellularLocation>
    <subcellularLocation>
        <location evidence="3">Virion membrane</location>
        <topology evidence="3">Single-pass type I membrane protein</topology>
    </subcellularLocation>
</comment>
<keyword evidence="13" id="KW-0449">Lipoprotein</keyword>
<keyword evidence="6 14" id="KW-0812">Transmembrane</keyword>
<keyword evidence="4" id="KW-1032">Host cell membrane</keyword>
<protein>
    <submittedName>
        <fullName evidence="15">ENV1 protein</fullName>
    </submittedName>
</protein>
<evidence type="ECO:0000256" key="12">
    <source>
        <dbReference type="ARBA" id="ARBA00023180"/>
    </source>
</evidence>
<evidence type="ECO:0000313" key="16">
    <source>
        <dbReference type="Proteomes" id="UP000562322"/>
    </source>
</evidence>
<evidence type="ECO:0000256" key="3">
    <source>
        <dbReference type="ARBA" id="ARBA00004563"/>
    </source>
</evidence>
<feature type="transmembrane region" description="Helical" evidence="14">
    <location>
        <begin position="35"/>
        <end position="57"/>
    </location>
</feature>
<gene>
    <name evidence="15" type="primary">Env1_2</name>
    <name evidence="15" type="ORF">ALELAT_R15151</name>
</gene>
<evidence type="ECO:0000256" key="8">
    <source>
        <dbReference type="ARBA" id="ARBA00022989"/>
    </source>
</evidence>
<dbReference type="Proteomes" id="UP000562322">
    <property type="component" value="Unassembled WGS sequence"/>
</dbReference>
<evidence type="ECO:0000256" key="6">
    <source>
        <dbReference type="ARBA" id="ARBA00022692"/>
    </source>
</evidence>
<keyword evidence="7" id="KW-1043">Host membrane</keyword>
<evidence type="ECO:0000256" key="5">
    <source>
        <dbReference type="ARBA" id="ARBA00022581"/>
    </source>
</evidence>
<dbReference type="Pfam" id="PF00429">
    <property type="entry name" value="TLV_coat"/>
    <property type="match status" value="1"/>
</dbReference>
<evidence type="ECO:0000256" key="4">
    <source>
        <dbReference type="ARBA" id="ARBA00022511"/>
    </source>
</evidence>
<organism evidence="15 16">
    <name type="scientific">Alectura lathami</name>
    <name type="common">Australian brush turkey</name>
    <dbReference type="NCBI Taxonomy" id="81907"/>
    <lineage>
        <taxon>Eukaryota</taxon>
        <taxon>Metazoa</taxon>
        <taxon>Chordata</taxon>
        <taxon>Craniata</taxon>
        <taxon>Vertebrata</taxon>
        <taxon>Euteleostomi</taxon>
        <taxon>Archelosauria</taxon>
        <taxon>Archosauria</taxon>
        <taxon>Dinosauria</taxon>
        <taxon>Saurischia</taxon>
        <taxon>Theropoda</taxon>
        <taxon>Coelurosauria</taxon>
        <taxon>Aves</taxon>
        <taxon>Neognathae</taxon>
        <taxon>Galloanserae</taxon>
        <taxon>Galliformes</taxon>
        <taxon>Megapodiidae</taxon>
        <taxon>Alectura</taxon>
    </lineage>
</organism>
<evidence type="ECO:0000256" key="13">
    <source>
        <dbReference type="ARBA" id="ARBA00023288"/>
    </source>
</evidence>
<name>A0A7L0WJ67_ALELA</name>
<dbReference type="PANTHER" id="PTHR10424">
    <property type="entry name" value="VIRAL ENVELOPE PROTEIN"/>
    <property type="match status" value="1"/>
</dbReference>
<dbReference type="EMBL" id="VXAV01008238">
    <property type="protein sequence ID" value="NXL91595.1"/>
    <property type="molecule type" value="Genomic_DNA"/>
</dbReference>
<evidence type="ECO:0000256" key="10">
    <source>
        <dbReference type="ARBA" id="ARBA00023139"/>
    </source>
</evidence>
<dbReference type="AlphaFoldDB" id="A0A7L0WJ67"/>
<evidence type="ECO:0000256" key="2">
    <source>
        <dbReference type="ARBA" id="ARBA00004531"/>
    </source>
</evidence>
<proteinExistence type="predicted"/>
<reference evidence="15 16" key="1">
    <citation type="submission" date="2019-09" db="EMBL/GenBank/DDBJ databases">
        <title>Bird 10,000 Genomes (B10K) Project - Family phase.</title>
        <authorList>
            <person name="Zhang G."/>
        </authorList>
    </citation>
    <scope>NUCLEOTIDE SEQUENCE [LARGE SCALE GENOMIC DNA]</scope>
    <source>
        <strain evidence="15">B10K-DU-001-39</strain>
        <tissue evidence="15">Muscle</tissue>
    </source>
</reference>